<keyword evidence="3" id="KW-1185">Reference proteome</keyword>
<evidence type="ECO:0000259" key="1">
    <source>
        <dbReference type="PROSITE" id="PS51819"/>
    </source>
</evidence>
<dbReference type="Gene3D" id="3.10.180.10">
    <property type="entry name" value="2,3-Dihydroxybiphenyl 1,2-Dioxygenase, domain 1"/>
    <property type="match status" value="1"/>
</dbReference>
<dbReference type="SUPFAM" id="SSF54593">
    <property type="entry name" value="Glyoxalase/Bleomycin resistance protein/Dihydroxybiphenyl dioxygenase"/>
    <property type="match status" value="1"/>
</dbReference>
<sequence length="122" mass="13268">MVSNIVLGTNNLEQAEQFYDRLLTLFDAKQVMKNERSILWKSAGSDTGIAVCMPYDGNPASHGNGSMVGLKAKSVEQLENVYATALKQGGSCEGEPGERKPGVNAAYFRDPDGNKFGIFYLE</sequence>
<gene>
    <name evidence="2" type="ORF">AT746_01210</name>
</gene>
<dbReference type="PROSITE" id="PS51819">
    <property type="entry name" value="VOC"/>
    <property type="match status" value="1"/>
</dbReference>
<dbReference type="Pfam" id="PF00903">
    <property type="entry name" value="Glyoxalase"/>
    <property type="match status" value="1"/>
</dbReference>
<proteinExistence type="predicted"/>
<reference evidence="2 3" key="1">
    <citation type="submission" date="2015-12" db="EMBL/GenBank/DDBJ databases">
        <title>Complete genome of Lacimicrobium alkaliphilum KCTC 32984.</title>
        <authorList>
            <person name="Kim S.-G."/>
            <person name="Lee Y.-J."/>
        </authorList>
    </citation>
    <scope>NUCLEOTIDE SEQUENCE [LARGE SCALE GENOMIC DNA]</scope>
    <source>
        <strain evidence="2 3">YelD216</strain>
    </source>
</reference>
<dbReference type="STRING" id="1526571.AT746_01210"/>
<feature type="domain" description="VOC" evidence="1">
    <location>
        <begin position="1"/>
        <end position="121"/>
    </location>
</feature>
<accession>A0A0U2ZD51</accession>
<evidence type="ECO:0000313" key="3">
    <source>
        <dbReference type="Proteomes" id="UP000068447"/>
    </source>
</evidence>
<dbReference type="InterPro" id="IPR029068">
    <property type="entry name" value="Glyas_Bleomycin-R_OHBP_Dase"/>
</dbReference>
<name>A0A0U2ZD51_9ALTE</name>
<dbReference type="Proteomes" id="UP000068447">
    <property type="component" value="Chromosome"/>
</dbReference>
<dbReference type="AlphaFoldDB" id="A0A0U2ZD51"/>
<evidence type="ECO:0000313" key="2">
    <source>
        <dbReference type="EMBL" id="ALS97031.1"/>
    </source>
</evidence>
<organism evidence="2 3">
    <name type="scientific">Lacimicrobium alkaliphilum</name>
    <dbReference type="NCBI Taxonomy" id="1526571"/>
    <lineage>
        <taxon>Bacteria</taxon>
        <taxon>Pseudomonadati</taxon>
        <taxon>Pseudomonadota</taxon>
        <taxon>Gammaproteobacteria</taxon>
        <taxon>Alteromonadales</taxon>
        <taxon>Alteromonadaceae</taxon>
        <taxon>Lacimicrobium</taxon>
    </lineage>
</organism>
<dbReference type="PANTHER" id="PTHR35006">
    <property type="entry name" value="GLYOXALASE FAMILY PROTEIN (AFU_ORTHOLOGUE AFUA_5G14830)"/>
    <property type="match status" value="1"/>
</dbReference>
<protein>
    <recommendedName>
        <fullName evidence="1">VOC domain-containing protein</fullName>
    </recommendedName>
</protein>
<dbReference type="PANTHER" id="PTHR35006:SF1">
    <property type="entry name" value="BLL2941 PROTEIN"/>
    <property type="match status" value="1"/>
</dbReference>
<dbReference type="CDD" id="cd07262">
    <property type="entry name" value="VOC_like"/>
    <property type="match status" value="1"/>
</dbReference>
<dbReference type="KEGG" id="lal:AT746_01210"/>
<dbReference type="EMBL" id="CP013650">
    <property type="protein sequence ID" value="ALS97031.1"/>
    <property type="molecule type" value="Genomic_DNA"/>
</dbReference>
<dbReference type="InterPro" id="IPR004360">
    <property type="entry name" value="Glyas_Fos-R_dOase_dom"/>
</dbReference>
<dbReference type="InterPro" id="IPR037523">
    <property type="entry name" value="VOC_core"/>
</dbReference>